<feature type="domain" description="DNA polymerase III subunit gamma/tau helical lid" evidence="10">
    <location>
        <begin position="617"/>
        <end position="657"/>
    </location>
</feature>
<evidence type="ECO:0000313" key="12">
    <source>
        <dbReference type="EMBL" id="WOL14662.1"/>
    </source>
</evidence>
<reference evidence="12 13" key="1">
    <citation type="submission" date="2023-10" db="EMBL/GenBank/DDBJ databases">
        <title>Chromosome-scale genome assembly provides insights into flower coloration mechanisms of Canna indica.</title>
        <authorList>
            <person name="Li C."/>
        </authorList>
    </citation>
    <scope>NUCLEOTIDE SEQUENCE [LARGE SCALE GENOMIC DNA]</scope>
    <source>
        <tissue evidence="12">Flower</tissue>
    </source>
</reference>
<feature type="domain" description="STICHEL DnaA-N-like alpha-beta" evidence="11">
    <location>
        <begin position="887"/>
        <end position="968"/>
    </location>
</feature>
<dbReference type="InterPro" id="IPR027417">
    <property type="entry name" value="P-loop_NTPase"/>
</dbReference>
<evidence type="ECO:0000256" key="6">
    <source>
        <dbReference type="ARBA" id="ARBA00023054"/>
    </source>
</evidence>
<dbReference type="AlphaFoldDB" id="A0AAQ3KW73"/>
<dbReference type="GO" id="GO:0003677">
    <property type="term" value="F:DNA binding"/>
    <property type="evidence" value="ECO:0007669"/>
    <property type="project" value="InterPro"/>
</dbReference>
<dbReference type="SUPFAM" id="SSF48019">
    <property type="entry name" value="post-AAA+ oligomerization domain-like"/>
    <property type="match status" value="1"/>
</dbReference>
<keyword evidence="6 7" id="KW-0175">Coiled coil</keyword>
<dbReference type="Pfam" id="PF12169">
    <property type="entry name" value="DNA_pol3_gamma3"/>
    <property type="match status" value="1"/>
</dbReference>
<dbReference type="Gene3D" id="3.40.50.300">
    <property type="entry name" value="P-loop containing nucleotide triphosphate hydrolases"/>
    <property type="match status" value="1"/>
</dbReference>
<evidence type="ECO:0000256" key="7">
    <source>
        <dbReference type="SAM" id="Coils"/>
    </source>
</evidence>
<dbReference type="InterPro" id="IPR050238">
    <property type="entry name" value="DNA_Rep/Repair_Clamp_Loader"/>
</dbReference>
<dbReference type="FunFam" id="1.10.8.60:FF:000013">
    <property type="entry name" value="DNA polymerase III subunit gamma/tau"/>
    <property type="match status" value="1"/>
</dbReference>
<comment type="similarity">
    <text evidence="1">Belongs to the DnaX/STICHEL family.</text>
</comment>
<dbReference type="InterPro" id="IPR054506">
    <property type="entry name" value="DnaA_N-like_STI"/>
</dbReference>
<evidence type="ECO:0000313" key="13">
    <source>
        <dbReference type="Proteomes" id="UP001327560"/>
    </source>
</evidence>
<feature type="coiled-coil region" evidence="7">
    <location>
        <begin position="745"/>
        <end position="775"/>
    </location>
</feature>
<dbReference type="CDD" id="cd18137">
    <property type="entry name" value="HLD_clamp_pol_III_gamma_tau"/>
    <property type="match status" value="1"/>
</dbReference>
<dbReference type="GO" id="GO:0005663">
    <property type="term" value="C:DNA replication factor C complex"/>
    <property type="evidence" value="ECO:0007669"/>
    <property type="project" value="TreeGrafter"/>
</dbReference>
<sequence>MTKAIHKISIKDDTCSNISSHLKEDYGAISDHLRNHVHLTNCIHLKNHMHRRSPNFAERSFMRDLIVLQKSRSLRDPSTSPQSWVSPYIMEGYARKAAKDGYNNNRRRSIGVDRQSEVGRLSISSPLIGSAATAKVTALEAASHYDMEERDEGAELTKGEEHGRRGHRSNSLSRKQASLKDTPIKVDTQSRREPHESTNGRIVLPMTLPEQSGEVQKNSDFQNGRNESKGKANNEPAESVHDHYRRSKRGKKFRLRGTRRGRSSIADHRNLNISSNSVAQVPKNQNGHLENVEEDTELEAAQTHRNVCGIRWNWSRIHHRGKTFLDVAGRSLSCGISDSRMKKADGTVPQRGGNTSNVATASDHLTPSMSSDSEVLPLLIEGPESQDNGVNHFLSGDYSGELEIFSNHSLRHTRDSDLASEATSGQRRYRRYGHGRHKSLTQKYMPKTFKDIVGQNLVVQALSNAILRRKVGLIYVFYGPHGTGKTSCARVFAKTLNCLSVEVPKPCDVCSSCISTNQGKSIDVLEVGSVGNFDSESIKDVFDNAMLLPRSSLHRVLILDDCDDLPSNLWSTISKVIDRAPRHVIFVLICSNLDCLPHIIISRCQKFFFPKVRDSDIISTLQRIANSEGLEIEKEALKLIASRSDGSLRDAEMTLDQLSLLGKKISLPLVQELVGLVSDEKLVDLLDLALSADTVNTVKSLRDIMETGVDPLALMSQLATIITDILAGSYEFTRERLRRKFFRKLTLSKEDMERLRQALRALSEAEKQLRVSSDKLTWLTAALLQLAPDQQYMLPGSSTERSVDHSPLIVDNHSTRHMDSTNKHGEIQLVDPSFSRGAGQGNNKSKGNNDVRQCIALANGKAHGDQTSHNLILCGEAIEASDIYNSGKRHIDTEKIWQAVLEHIPSDTLKQFLYHEGNLISVSIGAAPTVQLAFSSNANRSRAEKFRGQILQAFESVLASPVILELRCKSRNSASSDVQAAALLPSSDGGSSKLSTKRQQFVKNQNFIYSGTENLTGRLIEEKALRRVGSSQARWLHPGPHVMTEDDIIEVEPDGYELTNMSLGSKDRGIEHAWEEASTSQHHAYPVPSSERNENEQNQRKSLVRGKVSLAHVIQRAEGRSQQGGWSRRKAMSIADKLEQENLRLEARSRSLFCWKASRTTRSKIGLEFRGTPSIWKLVVMVVQEINLLTLLQESSTLSRTHQFEKTSSKPEVGN</sequence>
<evidence type="ECO:0000256" key="4">
    <source>
        <dbReference type="ARBA" id="ARBA00022833"/>
    </source>
</evidence>
<evidence type="ECO:0000259" key="9">
    <source>
        <dbReference type="Pfam" id="PF12169"/>
    </source>
</evidence>
<dbReference type="Proteomes" id="UP001327560">
    <property type="component" value="Chromosome 7"/>
</dbReference>
<feature type="compositionally biased region" description="Basic and acidic residues" evidence="8">
    <location>
        <begin position="145"/>
        <end position="163"/>
    </location>
</feature>
<feature type="region of interest" description="Disordered" evidence="8">
    <location>
        <begin position="340"/>
        <end position="369"/>
    </location>
</feature>
<protein>
    <submittedName>
        <fullName evidence="12">Protein STICHEL-like 3</fullName>
    </submittedName>
</protein>
<accession>A0AAQ3KW73</accession>
<evidence type="ECO:0000256" key="3">
    <source>
        <dbReference type="ARBA" id="ARBA00022741"/>
    </source>
</evidence>
<feature type="domain" description="DNA polymerase III gamma subunit" evidence="9">
    <location>
        <begin position="666"/>
        <end position="786"/>
    </location>
</feature>
<proteinExistence type="inferred from homology"/>
<dbReference type="Gene3D" id="1.10.8.60">
    <property type="match status" value="1"/>
</dbReference>
<dbReference type="GO" id="GO:0006261">
    <property type="term" value="P:DNA-templated DNA replication"/>
    <property type="evidence" value="ECO:0007669"/>
    <property type="project" value="TreeGrafter"/>
</dbReference>
<dbReference type="GO" id="GO:0006281">
    <property type="term" value="P:DNA repair"/>
    <property type="evidence" value="ECO:0007669"/>
    <property type="project" value="TreeGrafter"/>
</dbReference>
<dbReference type="GO" id="GO:0009360">
    <property type="term" value="C:DNA polymerase III complex"/>
    <property type="evidence" value="ECO:0007669"/>
    <property type="project" value="InterPro"/>
</dbReference>
<dbReference type="InterPro" id="IPR012763">
    <property type="entry name" value="DNA_pol_III_sug/sutau_N"/>
</dbReference>
<evidence type="ECO:0000256" key="1">
    <source>
        <dbReference type="ARBA" id="ARBA00006360"/>
    </source>
</evidence>
<evidence type="ECO:0000259" key="11">
    <source>
        <dbReference type="Pfam" id="PF23007"/>
    </source>
</evidence>
<dbReference type="InterPro" id="IPR045085">
    <property type="entry name" value="HLD_clamp_pol_III_gamma_tau"/>
</dbReference>
<dbReference type="Gene3D" id="1.20.272.10">
    <property type="match status" value="1"/>
</dbReference>
<feature type="region of interest" description="Disordered" evidence="8">
    <location>
        <begin position="145"/>
        <end position="267"/>
    </location>
</feature>
<name>A0AAQ3KW73_9LILI</name>
<feature type="region of interest" description="Disordered" evidence="8">
    <location>
        <begin position="1075"/>
        <end position="1102"/>
    </location>
</feature>
<dbReference type="GO" id="GO:0005524">
    <property type="term" value="F:ATP binding"/>
    <property type="evidence" value="ECO:0007669"/>
    <property type="project" value="UniProtKB-KW"/>
</dbReference>
<keyword evidence="4" id="KW-0862">Zinc</keyword>
<dbReference type="Pfam" id="PF23007">
    <property type="entry name" value="DnaA_N-like_STI"/>
    <property type="match status" value="1"/>
</dbReference>
<feature type="region of interest" description="Disordered" evidence="8">
    <location>
        <begin position="416"/>
        <end position="435"/>
    </location>
</feature>
<feature type="compositionally biased region" description="Basic residues" evidence="8">
    <location>
        <begin position="243"/>
        <end position="262"/>
    </location>
</feature>
<dbReference type="GO" id="GO:0003689">
    <property type="term" value="F:DNA clamp loader activity"/>
    <property type="evidence" value="ECO:0007669"/>
    <property type="project" value="TreeGrafter"/>
</dbReference>
<evidence type="ECO:0000256" key="2">
    <source>
        <dbReference type="ARBA" id="ARBA00022723"/>
    </source>
</evidence>
<dbReference type="Pfam" id="PF13177">
    <property type="entry name" value="DNA_pol3_delta2"/>
    <property type="match status" value="1"/>
</dbReference>
<feature type="compositionally biased region" description="Polar residues" evidence="8">
    <location>
        <begin position="209"/>
        <end position="225"/>
    </location>
</feature>
<keyword evidence="13" id="KW-1185">Reference proteome</keyword>
<feature type="compositionally biased region" description="Basic and acidic residues" evidence="8">
    <location>
        <begin position="182"/>
        <end position="198"/>
    </location>
</feature>
<gene>
    <name evidence="12" type="ORF">Cni_G23443</name>
</gene>
<dbReference type="SUPFAM" id="SSF52540">
    <property type="entry name" value="P-loop containing nucleoside triphosphate hydrolases"/>
    <property type="match status" value="1"/>
</dbReference>
<keyword evidence="5" id="KW-0067">ATP-binding</keyword>
<dbReference type="InterPro" id="IPR022754">
    <property type="entry name" value="DNA_pol_III_gamma-3"/>
</dbReference>
<feature type="compositionally biased region" description="Polar residues" evidence="8">
    <location>
        <begin position="352"/>
        <end position="369"/>
    </location>
</feature>
<dbReference type="EMBL" id="CP136896">
    <property type="protein sequence ID" value="WOL14662.1"/>
    <property type="molecule type" value="Genomic_DNA"/>
</dbReference>
<evidence type="ECO:0000259" key="10">
    <source>
        <dbReference type="Pfam" id="PF22608"/>
    </source>
</evidence>
<dbReference type="InterPro" id="IPR008921">
    <property type="entry name" value="DNA_pol3_clamp-load_cplx_C"/>
</dbReference>
<dbReference type="GO" id="GO:0046872">
    <property type="term" value="F:metal ion binding"/>
    <property type="evidence" value="ECO:0007669"/>
    <property type="project" value="UniProtKB-KW"/>
</dbReference>
<dbReference type="NCBIfam" id="TIGR02397">
    <property type="entry name" value="dnaX_nterm"/>
    <property type="match status" value="1"/>
</dbReference>
<evidence type="ECO:0000256" key="5">
    <source>
        <dbReference type="ARBA" id="ARBA00022840"/>
    </source>
</evidence>
<organism evidence="12 13">
    <name type="scientific">Canna indica</name>
    <name type="common">Indian-shot</name>
    <dbReference type="NCBI Taxonomy" id="4628"/>
    <lineage>
        <taxon>Eukaryota</taxon>
        <taxon>Viridiplantae</taxon>
        <taxon>Streptophyta</taxon>
        <taxon>Embryophyta</taxon>
        <taxon>Tracheophyta</taxon>
        <taxon>Spermatophyta</taxon>
        <taxon>Magnoliopsida</taxon>
        <taxon>Liliopsida</taxon>
        <taxon>Zingiberales</taxon>
        <taxon>Cannaceae</taxon>
        <taxon>Canna</taxon>
    </lineage>
</organism>
<dbReference type="GO" id="GO:0003887">
    <property type="term" value="F:DNA-directed DNA polymerase activity"/>
    <property type="evidence" value="ECO:0007669"/>
    <property type="project" value="InterPro"/>
</dbReference>
<feature type="compositionally biased region" description="Basic and acidic residues" evidence="8">
    <location>
        <begin position="226"/>
        <end position="242"/>
    </location>
</feature>
<dbReference type="Pfam" id="PF22608">
    <property type="entry name" value="DNAX_ATPase_lid"/>
    <property type="match status" value="1"/>
</dbReference>
<keyword evidence="2" id="KW-0479">Metal-binding</keyword>
<evidence type="ECO:0000256" key="8">
    <source>
        <dbReference type="SAM" id="MobiDB-lite"/>
    </source>
</evidence>
<dbReference type="PANTHER" id="PTHR11669">
    <property type="entry name" value="REPLICATION FACTOR C / DNA POLYMERASE III GAMMA-TAU SUBUNIT"/>
    <property type="match status" value="1"/>
</dbReference>
<keyword evidence="3" id="KW-0547">Nucleotide-binding</keyword>
<dbReference type="PANTHER" id="PTHR11669:SF46">
    <property type="entry name" value="PROTEIN STICHEL-LIKE 3"/>
    <property type="match status" value="1"/>
</dbReference>